<dbReference type="GO" id="GO:0016020">
    <property type="term" value="C:membrane"/>
    <property type="evidence" value="ECO:0007669"/>
    <property type="project" value="UniProtKB-SubCell"/>
</dbReference>
<dbReference type="InterPro" id="IPR028144">
    <property type="entry name" value="CYSTM_dom"/>
</dbReference>
<evidence type="ECO:0000313" key="9">
    <source>
        <dbReference type="Proteomes" id="UP000327118"/>
    </source>
</evidence>
<evidence type="ECO:0000256" key="4">
    <source>
        <dbReference type="ARBA" id="ARBA00023295"/>
    </source>
</evidence>
<keyword evidence="4" id="KW-0378">Hydrolase</keyword>
<feature type="region of interest" description="Disordered" evidence="5">
    <location>
        <begin position="1"/>
        <end position="67"/>
    </location>
</feature>
<evidence type="ECO:0000259" key="6">
    <source>
        <dbReference type="Pfam" id="PF12734"/>
    </source>
</evidence>
<dbReference type="PANTHER" id="PTHR31776">
    <property type="entry name" value="ALPHA-L-ARABINOFURANOSIDASE 1"/>
    <property type="match status" value="1"/>
</dbReference>
<sequence>MSYQQPYGPPPGAPQPAYGPPPGNYGPPPPQGYPQQYGGGYPPGPPGPPGGYAAPPPPAMAPPPQQERKKSGGCLGACLATLCCCFLCEESCECSDEWVNATRRDIKPSPCDFIALHTPAIPSGSNFEGNTPWSVETERSHWIAQGPPWSRDNLDLQETLELGLVEYMECVWAGFALNGDATPESELGPYVQDTLDELEFPTGSVDTEYGALRATLGHPEPWTINYVEVGNEDNLNEGLSLLFWPRPWRSISLAMHVVTITCTILRTNFVAKFTYFDYFRSNHPILLGMPLNPNLSPIYLHEQAKLPQSSSTDAKLCGTATPMVGSVAEADFLLGAERNTDKALGVTYVRLITTTLQKRNICLQPQAPFFMNLANCQSSPTVLVFNANPDETARSTSWHRYEVCTDPIPSTHLALLPQLFHQHPPHDKKEDQ</sequence>
<dbReference type="PANTHER" id="PTHR31776:SF0">
    <property type="entry name" value="ALPHA-L-ARABINOFURANOSIDASE 1"/>
    <property type="match status" value="1"/>
</dbReference>
<evidence type="ECO:0000259" key="7">
    <source>
        <dbReference type="Pfam" id="PF22848"/>
    </source>
</evidence>
<dbReference type="OrthoDB" id="406864at2759"/>
<feature type="domain" description="Alpha-L-arabinofuranosidase 1 catalytic" evidence="7">
    <location>
        <begin position="151"/>
        <end position="237"/>
    </location>
</feature>
<evidence type="ECO:0000256" key="5">
    <source>
        <dbReference type="SAM" id="MobiDB-lite"/>
    </source>
</evidence>
<dbReference type="AlphaFoldDB" id="A0A5N6ZDM4"/>
<comment type="subcellular location">
    <subcellularLocation>
        <location evidence="1">Membrane</location>
    </subcellularLocation>
</comment>
<keyword evidence="4" id="KW-0326">Glycosidase</keyword>
<proteinExistence type="inferred from homology"/>
<dbReference type="GO" id="GO:0046556">
    <property type="term" value="F:alpha-L-arabinofuranosidase activity"/>
    <property type="evidence" value="ECO:0007669"/>
    <property type="project" value="TreeGrafter"/>
</dbReference>
<feature type="compositionally biased region" description="Pro residues" evidence="5">
    <location>
        <begin position="7"/>
        <end position="32"/>
    </location>
</feature>
<protein>
    <submittedName>
        <fullName evidence="8">Uncharacterized protein</fullName>
    </submittedName>
</protein>
<dbReference type="Pfam" id="PF22848">
    <property type="entry name" value="ASD1_dom"/>
    <property type="match status" value="1"/>
</dbReference>
<evidence type="ECO:0000313" key="8">
    <source>
        <dbReference type="EMBL" id="KAE8354190.1"/>
    </source>
</evidence>
<evidence type="ECO:0000256" key="3">
    <source>
        <dbReference type="ARBA" id="ARBA00023136"/>
    </source>
</evidence>
<dbReference type="Gene3D" id="3.20.20.80">
    <property type="entry name" value="Glycosidases"/>
    <property type="match status" value="1"/>
</dbReference>
<dbReference type="EMBL" id="ML739078">
    <property type="protein sequence ID" value="KAE8354190.1"/>
    <property type="molecule type" value="Genomic_DNA"/>
</dbReference>
<dbReference type="Pfam" id="PF12734">
    <property type="entry name" value="CYSTM"/>
    <property type="match status" value="1"/>
</dbReference>
<evidence type="ECO:0000256" key="2">
    <source>
        <dbReference type="ARBA" id="ARBA00009444"/>
    </source>
</evidence>
<feature type="domain" description="Cysteine-rich transmembrane" evidence="6">
    <location>
        <begin position="31"/>
        <end position="92"/>
    </location>
</feature>
<dbReference type="InterPro" id="IPR017853">
    <property type="entry name" value="GH"/>
</dbReference>
<dbReference type="Proteomes" id="UP000327118">
    <property type="component" value="Unassembled WGS sequence"/>
</dbReference>
<dbReference type="InterPro" id="IPR055235">
    <property type="entry name" value="ASD1_cat"/>
</dbReference>
<keyword evidence="3" id="KW-0472">Membrane</keyword>
<feature type="compositionally biased region" description="Pro residues" evidence="5">
    <location>
        <begin position="42"/>
        <end position="65"/>
    </location>
</feature>
<comment type="similarity">
    <text evidence="2">Belongs to the CYSTM1 family.</text>
</comment>
<name>A0A5N6ZDM4_9EURO</name>
<accession>A0A5N6ZDM4</accession>
<keyword evidence="9" id="KW-1185">Reference proteome</keyword>
<evidence type="ECO:0000256" key="1">
    <source>
        <dbReference type="ARBA" id="ARBA00004370"/>
    </source>
</evidence>
<gene>
    <name evidence="8" type="ORF">BDV28DRAFT_147356</name>
</gene>
<reference evidence="9" key="1">
    <citation type="submission" date="2019-04" db="EMBL/GenBank/DDBJ databases">
        <title>Friends and foes A comparative genomics studyof 23 Aspergillus species from section Flavi.</title>
        <authorList>
            <consortium name="DOE Joint Genome Institute"/>
            <person name="Kjaerbolling I."/>
            <person name="Vesth T."/>
            <person name="Frisvad J.C."/>
            <person name="Nybo J.L."/>
            <person name="Theobald S."/>
            <person name="Kildgaard S."/>
            <person name="Isbrandt T."/>
            <person name="Kuo A."/>
            <person name="Sato A."/>
            <person name="Lyhne E.K."/>
            <person name="Kogle M.E."/>
            <person name="Wiebenga A."/>
            <person name="Kun R.S."/>
            <person name="Lubbers R.J."/>
            <person name="Makela M.R."/>
            <person name="Barry K."/>
            <person name="Chovatia M."/>
            <person name="Clum A."/>
            <person name="Daum C."/>
            <person name="Haridas S."/>
            <person name="He G."/>
            <person name="LaButti K."/>
            <person name="Lipzen A."/>
            <person name="Mondo S."/>
            <person name="Riley R."/>
            <person name="Salamov A."/>
            <person name="Simmons B.A."/>
            <person name="Magnuson J.K."/>
            <person name="Henrissat B."/>
            <person name="Mortensen U.H."/>
            <person name="Larsen T.O."/>
            <person name="Devries R.P."/>
            <person name="Grigoriev I.V."/>
            <person name="Machida M."/>
            <person name="Baker S.E."/>
            <person name="Andersen M.R."/>
        </authorList>
    </citation>
    <scope>NUCLEOTIDE SEQUENCE [LARGE SCALE GENOMIC DNA]</scope>
    <source>
        <strain evidence="9">CBS 553.77</strain>
    </source>
</reference>
<dbReference type="SUPFAM" id="SSF51445">
    <property type="entry name" value="(Trans)glycosidases"/>
    <property type="match status" value="1"/>
</dbReference>
<dbReference type="InterPro" id="IPR051563">
    <property type="entry name" value="Glycosyl_Hydrolase_51"/>
</dbReference>
<organism evidence="8 9">
    <name type="scientific">Aspergillus coremiiformis</name>
    <dbReference type="NCBI Taxonomy" id="138285"/>
    <lineage>
        <taxon>Eukaryota</taxon>
        <taxon>Fungi</taxon>
        <taxon>Dikarya</taxon>
        <taxon>Ascomycota</taxon>
        <taxon>Pezizomycotina</taxon>
        <taxon>Eurotiomycetes</taxon>
        <taxon>Eurotiomycetidae</taxon>
        <taxon>Eurotiales</taxon>
        <taxon>Aspergillaceae</taxon>
        <taxon>Aspergillus</taxon>
        <taxon>Aspergillus subgen. Circumdati</taxon>
    </lineage>
</organism>